<dbReference type="InterPro" id="IPR038732">
    <property type="entry name" value="HpyO/CreE_NAD-binding"/>
</dbReference>
<dbReference type="InterPro" id="IPR052189">
    <property type="entry name" value="L-asp_N-monooxygenase_NS-form"/>
</dbReference>
<reference evidence="2 3" key="1">
    <citation type="submission" date="2023-10" db="EMBL/GenBank/DDBJ databases">
        <title>Hymenobacter endophyticus sp. nov., an isolate from the leaf tissues of wheat.</title>
        <authorList>
            <person name="Dai Y."/>
        </authorList>
    </citation>
    <scope>NUCLEOTIDE SEQUENCE [LARGE SCALE GENOMIC DNA]</scope>
    <source>
        <strain evidence="2 3">ZK17L-C2</strain>
    </source>
</reference>
<gene>
    <name evidence="2" type="ORF">ROI90_12350</name>
</gene>
<dbReference type="Proteomes" id="UP001250698">
    <property type="component" value="Unassembled WGS sequence"/>
</dbReference>
<keyword evidence="3" id="KW-1185">Reference proteome</keyword>
<evidence type="ECO:0000259" key="1">
    <source>
        <dbReference type="Pfam" id="PF13454"/>
    </source>
</evidence>
<dbReference type="PANTHER" id="PTHR40254:SF1">
    <property type="entry name" value="BLR0577 PROTEIN"/>
    <property type="match status" value="1"/>
</dbReference>
<dbReference type="SUPFAM" id="SSF51905">
    <property type="entry name" value="FAD/NAD(P)-binding domain"/>
    <property type="match status" value="2"/>
</dbReference>
<evidence type="ECO:0000313" key="2">
    <source>
        <dbReference type="EMBL" id="MDU0371191.1"/>
    </source>
</evidence>
<dbReference type="PANTHER" id="PTHR40254">
    <property type="entry name" value="BLR0577 PROTEIN"/>
    <property type="match status" value="1"/>
</dbReference>
<feature type="domain" description="FAD-dependent urate hydroxylase HpyO/Asp monooxygenase CreE-like FAD/NAD(P)-binding" evidence="1">
    <location>
        <begin position="8"/>
        <end position="160"/>
    </location>
</feature>
<evidence type="ECO:0000313" key="3">
    <source>
        <dbReference type="Proteomes" id="UP001250698"/>
    </source>
</evidence>
<dbReference type="Gene3D" id="3.50.50.60">
    <property type="entry name" value="FAD/NAD(P)-binding domain"/>
    <property type="match status" value="1"/>
</dbReference>
<dbReference type="Pfam" id="PF13454">
    <property type="entry name" value="NAD_binding_9"/>
    <property type="match status" value="1"/>
</dbReference>
<dbReference type="EMBL" id="JAWDJT010000007">
    <property type="protein sequence ID" value="MDU0371191.1"/>
    <property type="molecule type" value="Genomic_DNA"/>
</dbReference>
<protein>
    <submittedName>
        <fullName evidence="2">FAD/NAD(P)-binding protein</fullName>
    </submittedName>
</protein>
<proteinExistence type="predicted"/>
<comment type="caution">
    <text evidence="2">The sequence shown here is derived from an EMBL/GenBank/DDBJ whole genome shotgun (WGS) entry which is preliminary data.</text>
</comment>
<dbReference type="PRINTS" id="PR00368">
    <property type="entry name" value="FADPNR"/>
</dbReference>
<sequence>MQRKIITIIGGGFSGSMLAVQLARLSGDLPYYCDVHLVEPRPVPGPGLAYTARRPEYLLNVRSQFLSAFPDQPNHFQNWLQLTSPEACEQGFCSRQSYGRYMQQLVSQVLEWPSLNGFRFTWHNQTAQAVAVAADGQGATVRLHNGLELFSSYVVLALGNFPPPVPISHSLDYLKHPNYHGNPWAQGALRTIGPTDSIVLIGTGLTAVDVLLGLRADGHQGTITAISRHGRWPAAHQFQPLPYPDFYATDLAACSTVLEVLRVVRRHVRAAQSQGIDWRTVLDSLRPYLGRIWASWALPEQARFLRHLAGIWSVLRHRSPPQNALVVEEMHQTGQVRSAIGRVKNIVPTTQGLQVTVQKGQQPPSVLSAQHVITCTGPLLDYRRIQEPVVATLREHGHLLSDPLGLGIQTDEHGALISTNGQASEVLFTIGPSRRPAYFESTAVPELREQAVALAQELGQRLRSR</sequence>
<dbReference type="RefSeq" id="WP_315998657.1">
    <property type="nucleotide sequence ID" value="NZ_JAWDJT010000007.1"/>
</dbReference>
<name>A0ABU3TII8_9BACT</name>
<organism evidence="2 3">
    <name type="scientific">Hymenobacter endophyticus</name>
    <dbReference type="NCBI Taxonomy" id="3076335"/>
    <lineage>
        <taxon>Bacteria</taxon>
        <taxon>Pseudomonadati</taxon>
        <taxon>Bacteroidota</taxon>
        <taxon>Cytophagia</taxon>
        <taxon>Cytophagales</taxon>
        <taxon>Hymenobacteraceae</taxon>
        <taxon>Hymenobacter</taxon>
    </lineage>
</organism>
<accession>A0ABU3TII8</accession>
<dbReference type="InterPro" id="IPR036188">
    <property type="entry name" value="FAD/NAD-bd_sf"/>
</dbReference>